<dbReference type="GO" id="GO:0008146">
    <property type="term" value="F:sulfotransferase activity"/>
    <property type="evidence" value="ECO:0007669"/>
    <property type="project" value="InterPro"/>
</dbReference>
<dbReference type="Pfam" id="PF00685">
    <property type="entry name" value="Sulfotransfer_1"/>
    <property type="match status" value="1"/>
</dbReference>
<name>A0A7J7JJY5_BUGNE</name>
<evidence type="ECO:0000259" key="2">
    <source>
        <dbReference type="Pfam" id="PF00685"/>
    </source>
</evidence>
<dbReference type="InterPro" id="IPR027417">
    <property type="entry name" value="P-loop_NTPase"/>
</dbReference>
<dbReference type="AlphaFoldDB" id="A0A7J7JJY5"/>
<dbReference type="InterPro" id="IPR000863">
    <property type="entry name" value="Sulfotransferase_dom"/>
</dbReference>
<evidence type="ECO:0000313" key="3">
    <source>
        <dbReference type="EMBL" id="KAF6026367.1"/>
    </source>
</evidence>
<dbReference type="OrthoDB" id="6351622at2759"/>
<dbReference type="PANTHER" id="PTHR45964:SF5">
    <property type="entry name" value="WSCD FAMILY MEMBER CG9164"/>
    <property type="match status" value="1"/>
</dbReference>
<reference evidence="3" key="1">
    <citation type="submission" date="2020-06" db="EMBL/GenBank/DDBJ databases">
        <title>Draft genome of Bugula neritina, a colonial animal packing powerful symbionts and potential medicines.</title>
        <authorList>
            <person name="Rayko M."/>
        </authorList>
    </citation>
    <scope>NUCLEOTIDE SEQUENCE [LARGE SCALE GENOMIC DNA]</scope>
    <source>
        <strain evidence="3">Kwan_BN1</strain>
    </source>
</reference>
<dbReference type="Proteomes" id="UP000593567">
    <property type="component" value="Unassembled WGS sequence"/>
</dbReference>
<dbReference type="Gene3D" id="3.40.50.300">
    <property type="entry name" value="P-loop containing nucleotide triphosphate hydrolases"/>
    <property type="match status" value="1"/>
</dbReference>
<dbReference type="InterPro" id="IPR051589">
    <property type="entry name" value="Sialate-O-sulfotransferase"/>
</dbReference>
<accession>A0A7J7JJY5</accession>
<protein>
    <recommendedName>
        <fullName evidence="2">Sulfotransferase domain-containing protein</fullName>
    </recommendedName>
</protein>
<dbReference type="EMBL" id="VXIV02002293">
    <property type="protein sequence ID" value="KAF6026367.1"/>
    <property type="molecule type" value="Genomic_DNA"/>
</dbReference>
<evidence type="ECO:0000313" key="4">
    <source>
        <dbReference type="Proteomes" id="UP000593567"/>
    </source>
</evidence>
<dbReference type="PANTHER" id="PTHR45964">
    <property type="entry name" value="WSCD FAMILY MEMBER CG9164"/>
    <property type="match status" value="1"/>
</dbReference>
<proteinExistence type="inferred from homology"/>
<sequence>MLYSRCVTAETPYDAVFAEYKRQLAFRTGVNITTEELKSSTAGQTVEAFLNVSTNTTSDVWKKRLRNYIPRWLKHAKYWLTEYTRPLHILIYNRVKENPMEEIEKMQAFLGYQFDGANFRHCCVVKNPENKSLKRQPGPIDKYRNYALEQEAVIRRKYKDAVSKVHDMLDKKFPNTKYRITRG</sequence>
<feature type="domain" description="Sulfotransferase" evidence="2">
    <location>
        <begin position="69"/>
        <end position="118"/>
    </location>
</feature>
<evidence type="ECO:0000256" key="1">
    <source>
        <dbReference type="ARBA" id="ARBA00010236"/>
    </source>
</evidence>
<comment type="similarity">
    <text evidence="1">Belongs to the WSCD family.</text>
</comment>
<gene>
    <name evidence="3" type="ORF">EB796_015341</name>
</gene>
<comment type="caution">
    <text evidence="3">The sequence shown here is derived from an EMBL/GenBank/DDBJ whole genome shotgun (WGS) entry which is preliminary data.</text>
</comment>
<organism evidence="3 4">
    <name type="scientific">Bugula neritina</name>
    <name type="common">Brown bryozoan</name>
    <name type="synonym">Sertularia neritina</name>
    <dbReference type="NCBI Taxonomy" id="10212"/>
    <lineage>
        <taxon>Eukaryota</taxon>
        <taxon>Metazoa</taxon>
        <taxon>Spiralia</taxon>
        <taxon>Lophotrochozoa</taxon>
        <taxon>Bryozoa</taxon>
        <taxon>Gymnolaemata</taxon>
        <taxon>Cheilostomatida</taxon>
        <taxon>Flustrina</taxon>
        <taxon>Buguloidea</taxon>
        <taxon>Bugulidae</taxon>
        <taxon>Bugula</taxon>
    </lineage>
</organism>
<dbReference type="SUPFAM" id="SSF52540">
    <property type="entry name" value="P-loop containing nucleoside triphosphate hydrolases"/>
    <property type="match status" value="1"/>
</dbReference>
<keyword evidence="4" id="KW-1185">Reference proteome</keyword>